<evidence type="ECO:0000313" key="3">
    <source>
        <dbReference type="EMBL" id="NME68085.1"/>
    </source>
</evidence>
<dbReference type="PANTHER" id="PTHR40469:SF2">
    <property type="entry name" value="GALACTOSE-BINDING DOMAIN-LIKE SUPERFAMILY PROTEIN"/>
    <property type="match status" value="1"/>
</dbReference>
<dbReference type="EMBL" id="JABANE010000019">
    <property type="protein sequence ID" value="NME68085.1"/>
    <property type="molecule type" value="Genomic_DNA"/>
</dbReference>
<evidence type="ECO:0000259" key="2">
    <source>
        <dbReference type="Pfam" id="PF06439"/>
    </source>
</evidence>
<evidence type="ECO:0000313" key="4">
    <source>
        <dbReference type="Proteomes" id="UP000576082"/>
    </source>
</evidence>
<organism evidence="3 4">
    <name type="scientific">Flammeovirga aprica JL-4</name>
    <dbReference type="NCBI Taxonomy" id="694437"/>
    <lineage>
        <taxon>Bacteria</taxon>
        <taxon>Pseudomonadati</taxon>
        <taxon>Bacteroidota</taxon>
        <taxon>Cytophagia</taxon>
        <taxon>Cytophagales</taxon>
        <taxon>Flammeovirgaceae</taxon>
        <taxon>Flammeovirga</taxon>
    </lineage>
</organism>
<evidence type="ECO:0000259" key="1">
    <source>
        <dbReference type="Pfam" id="PF06283"/>
    </source>
</evidence>
<dbReference type="GO" id="GO:0016787">
    <property type="term" value="F:hydrolase activity"/>
    <property type="evidence" value="ECO:0007669"/>
    <property type="project" value="InterPro"/>
</dbReference>
<proteinExistence type="predicted"/>
<dbReference type="SUPFAM" id="SSF52317">
    <property type="entry name" value="Class I glutamine amidotransferase-like"/>
    <property type="match status" value="1"/>
</dbReference>
<name>A0A7X9RT58_9BACT</name>
<comment type="caution">
    <text evidence="3">The sequence shown here is derived from an EMBL/GenBank/DDBJ whole genome shotgun (WGS) entry which is preliminary data.</text>
</comment>
<dbReference type="PANTHER" id="PTHR40469">
    <property type="entry name" value="SECRETED GLYCOSYL HYDROLASE"/>
    <property type="match status" value="1"/>
</dbReference>
<gene>
    <name evidence="3" type="ORF">HHU12_08945</name>
</gene>
<accession>A0A7X9RT58</accession>
<feature type="domain" description="ThuA-like" evidence="1">
    <location>
        <begin position="37"/>
        <end position="246"/>
    </location>
</feature>
<feature type="domain" description="3-keto-alpha-glucoside-1,2-lyase/3-keto-2-hydroxy-glucal hydratase" evidence="2">
    <location>
        <begin position="268"/>
        <end position="518"/>
    </location>
</feature>
<dbReference type="Proteomes" id="UP000576082">
    <property type="component" value="Unassembled WGS sequence"/>
</dbReference>
<dbReference type="Pfam" id="PF06439">
    <property type="entry name" value="3keto-disac_hyd"/>
    <property type="match status" value="1"/>
</dbReference>
<protein>
    <submittedName>
        <fullName evidence="3">DUF1080 domain-containing protein</fullName>
    </submittedName>
</protein>
<dbReference type="RefSeq" id="WP_169656398.1">
    <property type="nucleotide sequence ID" value="NZ_JABANE010000019.1"/>
</dbReference>
<keyword evidence="4" id="KW-1185">Reference proteome</keyword>
<dbReference type="AlphaFoldDB" id="A0A7X9RT58"/>
<dbReference type="Pfam" id="PF06283">
    <property type="entry name" value="ThuA"/>
    <property type="match status" value="1"/>
</dbReference>
<dbReference type="InterPro" id="IPR029062">
    <property type="entry name" value="Class_I_gatase-like"/>
</dbReference>
<dbReference type="Gene3D" id="2.60.120.560">
    <property type="entry name" value="Exo-inulinase, domain 1"/>
    <property type="match status" value="1"/>
</dbReference>
<dbReference type="InterPro" id="IPR029010">
    <property type="entry name" value="ThuA-like"/>
</dbReference>
<sequence length="534" mass="60402">MLTRIKIIIVSLLILLGLHGYAQNEEKEALPSLKGKKVLIVYGGWKGHKPKEYVDKIVPLLEAQGAKITLSDSLGVYTQEKVMKETDLIIQSWTMDKISKEQAKALTTAVKNGTGFAGCHGGMADAFRNDVEYQYMVGGQWVAHPGNKRDYQVNITAKNDPVVKGLKDFSVSTEQYYMHVDPNVKVLATTTFSGEHNSWIKGAVMPVAWKKYYGNGRVFYLSIGHAPEDFDVEPALKILMRGFQWAGGSKYNASKNLVEPIYATSYGEWENLIDKDLSKWDIFMGAPHTKTDIEGYEKFDDVTKGTPIGLNKDPKNVFSVINENDEEVLKITGEIYAGLVTKKEYENYHLKWEFKWGDKKWAPRLNHKRNSGVLYHSIGDYTDFWNVWMTCLECEVQETDCGDFITLGNVRAECPAEKIEKKYHFKPGADPVHLAWAKGFETGRCFKPGNPEKPHGEWNTMEILCIGKKNIHVLNGEVVMVVLNPIANISGEWQSMEKGKIQLQSEAAEVYYKNIKIKSITQFPDKYKNDAGLE</sequence>
<dbReference type="InterPro" id="IPR010496">
    <property type="entry name" value="AL/BT2_dom"/>
</dbReference>
<reference evidence="3 4" key="1">
    <citation type="submission" date="2020-04" db="EMBL/GenBank/DDBJ databases">
        <title>Flammeovirga sp. SR4, a novel species isolated from seawater.</title>
        <authorList>
            <person name="Wang X."/>
        </authorList>
    </citation>
    <scope>NUCLEOTIDE SEQUENCE [LARGE SCALE GENOMIC DNA]</scope>
    <source>
        <strain evidence="3 4">ATCC 23126</strain>
    </source>
</reference>
<dbReference type="Gene3D" id="3.40.50.880">
    <property type="match status" value="1"/>
</dbReference>